<evidence type="ECO:0000256" key="7">
    <source>
        <dbReference type="SAM" id="Coils"/>
    </source>
</evidence>
<dbReference type="AlphaFoldDB" id="A0AAN7P771"/>
<evidence type="ECO:0000256" key="2">
    <source>
        <dbReference type="ARBA" id="ARBA00010841"/>
    </source>
</evidence>
<proteinExistence type="inferred from homology"/>
<feature type="compositionally biased region" description="Basic and acidic residues" evidence="8">
    <location>
        <begin position="543"/>
        <end position="560"/>
    </location>
</feature>
<dbReference type="EMBL" id="JARPUR010000002">
    <property type="protein sequence ID" value="KAK4882595.1"/>
    <property type="molecule type" value="Genomic_DNA"/>
</dbReference>
<sequence>MPKKGKGKAKELPPGALTEVDKTFFDLTITEINKRYQRLRIENAEYEEKTKLIENKIKTLDQERIDTINSQKRILNDKKEEIEELTASLEVLEKQHQNEIKSNKEKIEKQKEEYKTVHEELSTKIKLLNGKLSALEEFKTQRNDLLVKIEEKAQAMVENEVKHKRNMYETAKKFGIGKDKLKKEMEMQLLDISSAFQNTTQKRIAATTHRTIRENIAINNELDAVLETNNRLYSENINMKNENAKLKTQITLFSEDKHTAIERANIQLKLISKLTVVHDNIAKILEKYKNNKMEEVLVTRDLNNLKISKDKCEQYIRTLEQNLHSSKCTRNSVKTELQYTNGKYLKFVSTLNDCALTIKSFLKESIPKKQKARRYVQLLNSLLLMMDSCDEEMPARPSLDSVESVSSIYRKGDLGFDTRLIVPRSIFPLRVHKDVQMGPSFEDLVSKYIPPVKKEVPIIGEKKEEIEDQEREIEEEKEIRQDEADSSRLFKIAEEEEDIVFAKSSELTPLSSSESETLFAESVVFMPEEEEEEEEEGAEAVFESDKESDLAETDQERNESEEGTDNENAAYNDTNVDD</sequence>
<evidence type="ECO:0000256" key="1">
    <source>
        <dbReference type="ARBA" id="ARBA00004138"/>
    </source>
</evidence>
<dbReference type="GO" id="GO:0036064">
    <property type="term" value="C:ciliary basal body"/>
    <property type="evidence" value="ECO:0007669"/>
    <property type="project" value="TreeGrafter"/>
</dbReference>
<comment type="caution">
    <text evidence="9">The sequence shown here is derived from an EMBL/GenBank/DDBJ whole genome shotgun (WGS) entry which is preliminary data.</text>
</comment>
<feature type="coiled-coil region" evidence="7">
    <location>
        <begin position="459"/>
        <end position="486"/>
    </location>
</feature>
<reference evidence="10" key="1">
    <citation type="submission" date="2023-01" db="EMBL/GenBank/DDBJ databases">
        <title>Key to firefly adult light organ development and bioluminescence: homeobox transcription factors regulate luciferase expression and transportation to peroxisome.</title>
        <authorList>
            <person name="Fu X."/>
        </authorList>
    </citation>
    <scope>NUCLEOTIDE SEQUENCE [LARGE SCALE GENOMIC DNA]</scope>
</reference>
<comment type="similarity">
    <text evidence="2">Belongs to the CFAP157 family.</text>
</comment>
<evidence type="ECO:0000256" key="6">
    <source>
        <dbReference type="ARBA" id="ARBA00023273"/>
    </source>
</evidence>
<evidence type="ECO:0000256" key="8">
    <source>
        <dbReference type="SAM" id="MobiDB-lite"/>
    </source>
</evidence>
<organism evidence="9 10">
    <name type="scientific">Aquatica leii</name>
    <dbReference type="NCBI Taxonomy" id="1421715"/>
    <lineage>
        <taxon>Eukaryota</taxon>
        <taxon>Metazoa</taxon>
        <taxon>Ecdysozoa</taxon>
        <taxon>Arthropoda</taxon>
        <taxon>Hexapoda</taxon>
        <taxon>Insecta</taxon>
        <taxon>Pterygota</taxon>
        <taxon>Neoptera</taxon>
        <taxon>Endopterygota</taxon>
        <taxon>Coleoptera</taxon>
        <taxon>Polyphaga</taxon>
        <taxon>Elateriformia</taxon>
        <taxon>Elateroidea</taxon>
        <taxon>Lampyridae</taxon>
        <taxon>Luciolinae</taxon>
        <taxon>Aquatica</taxon>
    </lineage>
</organism>
<evidence type="ECO:0000313" key="9">
    <source>
        <dbReference type="EMBL" id="KAK4882595.1"/>
    </source>
</evidence>
<keyword evidence="10" id="KW-1185">Reference proteome</keyword>
<evidence type="ECO:0000256" key="5">
    <source>
        <dbReference type="ARBA" id="ARBA00023069"/>
    </source>
</evidence>
<feature type="region of interest" description="Disordered" evidence="8">
    <location>
        <begin position="526"/>
        <end position="578"/>
    </location>
</feature>
<feature type="coiled-coil region" evidence="7">
    <location>
        <begin position="29"/>
        <end position="155"/>
    </location>
</feature>
<evidence type="ECO:0000256" key="3">
    <source>
        <dbReference type="ARBA" id="ARBA00014087"/>
    </source>
</evidence>
<dbReference type="PANTHER" id="PTHR31954:SF1">
    <property type="entry name" value="CILIA- AND FLAGELLA-ASSOCIATED PROTEIN 157"/>
    <property type="match status" value="1"/>
</dbReference>
<name>A0AAN7P771_9COLE</name>
<accession>A0AAN7P771</accession>
<keyword evidence="4 7" id="KW-0175">Coiled coil</keyword>
<keyword evidence="5" id="KW-0969">Cilium</keyword>
<feature type="compositionally biased region" description="Polar residues" evidence="8">
    <location>
        <begin position="566"/>
        <end position="578"/>
    </location>
</feature>
<comment type="subcellular location">
    <subcellularLocation>
        <location evidence="1">Cell projection</location>
        <location evidence="1">Cilium</location>
    </subcellularLocation>
</comment>
<gene>
    <name evidence="9" type="ORF">RN001_005914</name>
</gene>
<feature type="compositionally biased region" description="Acidic residues" evidence="8">
    <location>
        <begin position="527"/>
        <end position="538"/>
    </location>
</feature>
<protein>
    <recommendedName>
        <fullName evidence="3">Cilia- and flagella-associated protein 157</fullName>
    </recommendedName>
</protein>
<evidence type="ECO:0000313" key="10">
    <source>
        <dbReference type="Proteomes" id="UP001353858"/>
    </source>
</evidence>
<dbReference type="Proteomes" id="UP001353858">
    <property type="component" value="Unassembled WGS sequence"/>
</dbReference>
<keyword evidence="6" id="KW-0966">Cell projection</keyword>
<evidence type="ECO:0000256" key="4">
    <source>
        <dbReference type="ARBA" id="ARBA00023054"/>
    </source>
</evidence>
<dbReference type="InterPro" id="IPR038844">
    <property type="entry name" value="CFAP157"/>
</dbReference>
<dbReference type="PANTHER" id="PTHR31954">
    <property type="entry name" value="CILIA- AND FLAGELLA-ASSOCIATED PROTEIN 157"/>
    <property type="match status" value="1"/>
</dbReference>
<dbReference type="GO" id="GO:0008017">
    <property type="term" value="F:microtubule binding"/>
    <property type="evidence" value="ECO:0007669"/>
    <property type="project" value="TreeGrafter"/>
</dbReference>